<gene>
    <name evidence="3" type="ORF">JL106_10420</name>
</gene>
<proteinExistence type="predicted"/>
<keyword evidence="4" id="KW-1185">Reference proteome</keyword>
<evidence type="ECO:0000256" key="1">
    <source>
        <dbReference type="SAM" id="MobiDB-lite"/>
    </source>
</evidence>
<sequence>MSQPTTAPSDTDVHTATLEVPGAVLTYDVRPGTGDDVPLFLFASPMPAAGLAALAAHVGDRTVITYDPRGSARSTRPDPTAPSTPDDHAGDLHRIIAAVTDGPVDVFASSGGAVNALALVTAHPEQVRTLVAHEPPLARMLPDRDAALAACTAVADAYQQDGFGAGMARFITLVMRRGPIGADVFDPAPDPAAFGLPTTDDGSRDDVLLGQNLRAGTAYQPDLAALRAAATRIVVAVGAESEGEFAARAGVALAELLGVPVVTVPSHHVGFSEGGGGAPAGDPPAFAAALRTVLAG</sequence>
<dbReference type="Gene3D" id="3.40.50.1820">
    <property type="entry name" value="alpha/beta hydrolase"/>
    <property type="match status" value="1"/>
</dbReference>
<evidence type="ECO:0000313" key="3">
    <source>
        <dbReference type="EMBL" id="MBM9467693.1"/>
    </source>
</evidence>
<reference evidence="3" key="1">
    <citation type="submission" date="2021-01" db="EMBL/GenBank/DDBJ databases">
        <title>YIM 132084 draft genome.</title>
        <authorList>
            <person name="An D."/>
        </authorList>
    </citation>
    <scope>NUCLEOTIDE SEQUENCE</scope>
    <source>
        <strain evidence="3">YIM 132084</strain>
    </source>
</reference>
<accession>A0A939BWM2</accession>
<dbReference type="InterPro" id="IPR029058">
    <property type="entry name" value="AB_hydrolase_fold"/>
</dbReference>
<organism evidence="3 4">
    <name type="scientific">Nakamurella leprariae</name>
    <dbReference type="NCBI Taxonomy" id="2803911"/>
    <lineage>
        <taxon>Bacteria</taxon>
        <taxon>Bacillati</taxon>
        <taxon>Actinomycetota</taxon>
        <taxon>Actinomycetes</taxon>
        <taxon>Nakamurellales</taxon>
        <taxon>Nakamurellaceae</taxon>
        <taxon>Nakamurella</taxon>
    </lineage>
</organism>
<dbReference type="SUPFAM" id="SSF53474">
    <property type="entry name" value="alpha/beta-Hydrolases"/>
    <property type="match status" value="1"/>
</dbReference>
<dbReference type="AlphaFoldDB" id="A0A939BWM2"/>
<feature type="domain" description="AB hydrolase-1" evidence="2">
    <location>
        <begin position="52"/>
        <end position="182"/>
    </location>
</feature>
<evidence type="ECO:0000259" key="2">
    <source>
        <dbReference type="Pfam" id="PF00561"/>
    </source>
</evidence>
<name>A0A939BWM2_9ACTN</name>
<dbReference type="EMBL" id="JAERWK010000012">
    <property type="protein sequence ID" value="MBM9467693.1"/>
    <property type="molecule type" value="Genomic_DNA"/>
</dbReference>
<feature type="region of interest" description="Disordered" evidence="1">
    <location>
        <begin position="66"/>
        <end position="89"/>
    </location>
</feature>
<dbReference type="Pfam" id="PF00561">
    <property type="entry name" value="Abhydrolase_1"/>
    <property type="match status" value="1"/>
</dbReference>
<keyword evidence="3" id="KW-0378">Hydrolase</keyword>
<protein>
    <submittedName>
        <fullName evidence="3">Alpha/beta fold hydrolase</fullName>
    </submittedName>
</protein>
<dbReference type="RefSeq" id="WP_205260639.1">
    <property type="nucleotide sequence ID" value="NZ_JAERWK010000012.1"/>
</dbReference>
<dbReference type="GO" id="GO:0016787">
    <property type="term" value="F:hydrolase activity"/>
    <property type="evidence" value="ECO:0007669"/>
    <property type="project" value="UniProtKB-KW"/>
</dbReference>
<dbReference type="InterPro" id="IPR000073">
    <property type="entry name" value="AB_hydrolase_1"/>
</dbReference>
<dbReference type="Proteomes" id="UP000663792">
    <property type="component" value="Unassembled WGS sequence"/>
</dbReference>
<evidence type="ECO:0000313" key="4">
    <source>
        <dbReference type="Proteomes" id="UP000663792"/>
    </source>
</evidence>
<comment type="caution">
    <text evidence="3">The sequence shown here is derived from an EMBL/GenBank/DDBJ whole genome shotgun (WGS) entry which is preliminary data.</text>
</comment>